<sequence>MTVLGIAAAILPGVAAVRRPDQQSAIYPPTVGVIVLLFVVALVILNVLNRRMPRTLEAHPGAFATPRHGAAVLMGVSCWGFIAVCVSVTWIDIAAGGDRWWLLATLVAVPVAGAVTRLMWVGAGVRLTPDGLSADRGLSSLWVPWDGLDPEQPARPDADFTLRLRLARPELAQRRGWAVEDDVVPVEGADPHFVAQAISHYVAHPEHRAALGKAAELERLGAALPTSGSAAVAQPDDTPEPEITRIGLAVRVLLVAGAFGVKHEEPVPDWLDAIATGAVIFGSMNLFGHLATRARNRRRRRRQRATRSLAAGRVDYST</sequence>
<gene>
    <name evidence="3" type="ORF">GCM10020369_56280</name>
</gene>
<evidence type="ECO:0000313" key="3">
    <source>
        <dbReference type="EMBL" id="GAA3392891.1"/>
    </source>
</evidence>
<comment type="caution">
    <text evidence="3">The sequence shown here is derived from an EMBL/GenBank/DDBJ whole genome shotgun (WGS) entry which is preliminary data.</text>
</comment>
<feature type="transmembrane region" description="Helical" evidence="2">
    <location>
        <begin position="243"/>
        <end position="261"/>
    </location>
</feature>
<feature type="region of interest" description="Disordered" evidence="1">
    <location>
        <begin position="294"/>
        <end position="318"/>
    </location>
</feature>
<dbReference type="Proteomes" id="UP001501676">
    <property type="component" value="Unassembled WGS sequence"/>
</dbReference>
<evidence type="ECO:0000313" key="4">
    <source>
        <dbReference type="Proteomes" id="UP001501676"/>
    </source>
</evidence>
<evidence type="ECO:0000256" key="2">
    <source>
        <dbReference type="SAM" id="Phobius"/>
    </source>
</evidence>
<feature type="compositionally biased region" description="Basic residues" evidence="1">
    <location>
        <begin position="294"/>
        <end position="305"/>
    </location>
</feature>
<evidence type="ECO:0000256" key="1">
    <source>
        <dbReference type="SAM" id="MobiDB-lite"/>
    </source>
</evidence>
<keyword evidence="2" id="KW-0472">Membrane</keyword>
<feature type="transmembrane region" description="Helical" evidence="2">
    <location>
        <begin position="26"/>
        <end position="48"/>
    </location>
</feature>
<organism evidence="3 4">
    <name type="scientific">Cryptosporangium minutisporangium</name>
    <dbReference type="NCBI Taxonomy" id="113569"/>
    <lineage>
        <taxon>Bacteria</taxon>
        <taxon>Bacillati</taxon>
        <taxon>Actinomycetota</taxon>
        <taxon>Actinomycetes</taxon>
        <taxon>Cryptosporangiales</taxon>
        <taxon>Cryptosporangiaceae</taxon>
        <taxon>Cryptosporangium</taxon>
    </lineage>
</organism>
<keyword evidence="4" id="KW-1185">Reference proteome</keyword>
<feature type="transmembrane region" description="Helical" evidence="2">
    <location>
        <begin position="273"/>
        <end position="292"/>
    </location>
</feature>
<feature type="transmembrane region" description="Helical" evidence="2">
    <location>
        <begin position="100"/>
        <end position="120"/>
    </location>
</feature>
<name>A0ABP6T6C6_9ACTN</name>
<reference evidence="4" key="1">
    <citation type="journal article" date="2019" name="Int. J. Syst. Evol. Microbiol.">
        <title>The Global Catalogue of Microorganisms (GCM) 10K type strain sequencing project: providing services to taxonomists for standard genome sequencing and annotation.</title>
        <authorList>
            <consortium name="The Broad Institute Genomics Platform"/>
            <consortium name="The Broad Institute Genome Sequencing Center for Infectious Disease"/>
            <person name="Wu L."/>
            <person name="Ma J."/>
        </authorList>
    </citation>
    <scope>NUCLEOTIDE SEQUENCE [LARGE SCALE GENOMIC DNA]</scope>
    <source>
        <strain evidence="4">JCM 9458</strain>
    </source>
</reference>
<dbReference type="RefSeq" id="WP_345731250.1">
    <property type="nucleotide sequence ID" value="NZ_BAAAYN010000040.1"/>
</dbReference>
<dbReference type="EMBL" id="BAAAYN010000040">
    <property type="protein sequence ID" value="GAA3392891.1"/>
    <property type="molecule type" value="Genomic_DNA"/>
</dbReference>
<proteinExistence type="predicted"/>
<keyword evidence="2" id="KW-0812">Transmembrane</keyword>
<accession>A0ABP6T6C6</accession>
<keyword evidence="2" id="KW-1133">Transmembrane helix</keyword>
<protein>
    <submittedName>
        <fullName evidence="3">Uncharacterized protein</fullName>
    </submittedName>
</protein>
<feature type="transmembrane region" description="Helical" evidence="2">
    <location>
        <begin position="69"/>
        <end position="94"/>
    </location>
</feature>